<organism evidence="2 3">
    <name type="scientific">Cyclotella atomus</name>
    <dbReference type="NCBI Taxonomy" id="382360"/>
    <lineage>
        <taxon>Eukaryota</taxon>
        <taxon>Sar</taxon>
        <taxon>Stramenopiles</taxon>
        <taxon>Ochrophyta</taxon>
        <taxon>Bacillariophyta</taxon>
        <taxon>Coscinodiscophyceae</taxon>
        <taxon>Thalassiosirophycidae</taxon>
        <taxon>Stephanodiscales</taxon>
        <taxon>Stephanodiscaceae</taxon>
        <taxon>Cyclotella</taxon>
    </lineage>
</organism>
<feature type="region of interest" description="Disordered" evidence="1">
    <location>
        <begin position="103"/>
        <end position="123"/>
    </location>
</feature>
<dbReference type="EMBL" id="JALLPJ020001271">
    <property type="protein sequence ID" value="KAL3772229.1"/>
    <property type="molecule type" value="Genomic_DNA"/>
</dbReference>
<evidence type="ECO:0000313" key="2">
    <source>
        <dbReference type="EMBL" id="KAL3772229.1"/>
    </source>
</evidence>
<evidence type="ECO:0000256" key="1">
    <source>
        <dbReference type="SAM" id="MobiDB-lite"/>
    </source>
</evidence>
<evidence type="ECO:0000313" key="3">
    <source>
        <dbReference type="Proteomes" id="UP001530400"/>
    </source>
</evidence>
<sequence>MHRSRHVLLRHTSLISAGGRFSSLLDMGGAPQAAVNTRINVGKNNKIRAVALDFHLITRSIEQRRKDAELNGAAAGKKENVKLEVKVKPDMSMVEKMASLLNVKLGDSSPTGQRKDTQDNDSDEDLASVLLGNKNDKEQPKKTPTTSPHMDIRSKYASKLRNKIEGGVAGIDLLNYERGELSKRGDASSLLTAKAVVASAESSAVSSNPSSSRWLASTGVGQLLSFLTQRSMQIILLPTPSTTAKPQKDSDKQRNEDEMTSLTKQLPHVQFDLCIPDGRRRGNDPSTANEDAVCDILDYMTSEIDIPSLQYAVVSDRDDYLRSARERGMFTIRVRPKNTRRGDVTASYSVEDVGAVEEIINEINGISFNSALKR</sequence>
<feature type="region of interest" description="Disordered" evidence="1">
    <location>
        <begin position="131"/>
        <end position="150"/>
    </location>
</feature>
<keyword evidence="3" id="KW-1185">Reference proteome</keyword>
<feature type="region of interest" description="Disordered" evidence="1">
    <location>
        <begin position="240"/>
        <end position="260"/>
    </location>
</feature>
<proteinExistence type="predicted"/>
<dbReference type="AlphaFoldDB" id="A0ABD3N9A7"/>
<gene>
    <name evidence="2" type="ORF">ACHAWO_012627</name>
</gene>
<comment type="caution">
    <text evidence="2">The sequence shown here is derived from an EMBL/GenBank/DDBJ whole genome shotgun (WGS) entry which is preliminary data.</text>
</comment>
<feature type="compositionally biased region" description="Basic and acidic residues" evidence="1">
    <location>
        <begin position="246"/>
        <end position="257"/>
    </location>
</feature>
<evidence type="ECO:0008006" key="4">
    <source>
        <dbReference type="Google" id="ProtNLM"/>
    </source>
</evidence>
<accession>A0ABD3N9A7</accession>
<name>A0ABD3N9A7_9STRA</name>
<reference evidence="2 3" key="1">
    <citation type="submission" date="2024-10" db="EMBL/GenBank/DDBJ databases">
        <title>Updated reference genomes for cyclostephanoid diatoms.</title>
        <authorList>
            <person name="Roberts W.R."/>
            <person name="Alverson A.J."/>
        </authorList>
    </citation>
    <scope>NUCLEOTIDE SEQUENCE [LARGE SCALE GENOMIC DNA]</scope>
    <source>
        <strain evidence="2 3">AJA010-31</strain>
    </source>
</reference>
<protein>
    <recommendedName>
        <fullName evidence="4">Anticodon-binding domain-containing protein</fullName>
    </recommendedName>
</protein>
<dbReference type="Proteomes" id="UP001530400">
    <property type="component" value="Unassembled WGS sequence"/>
</dbReference>